<dbReference type="EMBL" id="CGCX01002110">
    <property type="protein sequence ID" value="CFS06951.1"/>
    <property type="molecule type" value="Genomic_DNA"/>
</dbReference>
<evidence type="ECO:0000313" key="3">
    <source>
        <dbReference type="Proteomes" id="UP000039021"/>
    </source>
</evidence>
<name>A0A654U5R6_MYCTX</name>
<dbReference type="AlphaFoldDB" id="A0A654U5R6"/>
<evidence type="ECO:0000313" key="2">
    <source>
        <dbReference type="EMBL" id="COX63017.1"/>
    </source>
</evidence>
<accession>A0A654U5R6</accession>
<protein>
    <submittedName>
        <fullName evidence="1">Uncharacterized protein</fullName>
    </submittedName>
</protein>
<gene>
    <name evidence="1" type="ORF">ERS007657_03867</name>
    <name evidence="2" type="ORF">ERS007739_01536</name>
</gene>
<organism evidence="1 4">
    <name type="scientific">Mycobacterium tuberculosis</name>
    <dbReference type="NCBI Taxonomy" id="1773"/>
    <lineage>
        <taxon>Bacteria</taxon>
        <taxon>Bacillati</taxon>
        <taxon>Actinomycetota</taxon>
        <taxon>Actinomycetes</taxon>
        <taxon>Mycobacteriales</taxon>
        <taxon>Mycobacteriaceae</taxon>
        <taxon>Mycobacterium</taxon>
        <taxon>Mycobacterium tuberculosis complex</taxon>
    </lineage>
</organism>
<sequence length="93" mass="9716">MTSSARHGVRSKIAFSVPMPPPECLAPLGVPVVPEVSRITFPWLPVCSGRRPACAATSFSTVRSWSSSVHATIRVACGFSASARSTVALNSSS</sequence>
<dbReference type="EMBL" id="CSBK01000605">
    <property type="protein sequence ID" value="COX63017.1"/>
    <property type="molecule type" value="Genomic_DNA"/>
</dbReference>
<dbReference type="Proteomes" id="UP000046680">
    <property type="component" value="Unassembled WGS sequence"/>
</dbReference>
<dbReference type="Proteomes" id="UP000039021">
    <property type="component" value="Unassembled WGS sequence"/>
</dbReference>
<evidence type="ECO:0000313" key="4">
    <source>
        <dbReference type="Proteomes" id="UP000046680"/>
    </source>
</evidence>
<proteinExistence type="predicted"/>
<reference evidence="3 4" key="1">
    <citation type="submission" date="2015-03" db="EMBL/GenBank/DDBJ databases">
        <authorList>
            <consortium name="Pathogen Informatics"/>
        </authorList>
    </citation>
    <scope>NUCLEOTIDE SEQUENCE [LARGE SCALE GENOMIC DNA]</scope>
    <source>
        <strain evidence="1 4">C09601061</strain>
        <strain evidence="3">N09902308</strain>
    </source>
</reference>
<evidence type="ECO:0000313" key="1">
    <source>
        <dbReference type="EMBL" id="CFS06951.1"/>
    </source>
</evidence>
<reference evidence="2" key="2">
    <citation type="submission" date="2015-03" db="EMBL/GenBank/DDBJ databases">
        <authorList>
            <consortium name="Pathogen Informatics"/>
            <person name="Murphy D."/>
        </authorList>
    </citation>
    <scope>NUCLEOTIDE SEQUENCE</scope>
    <source>
        <strain evidence="2">N09902308</strain>
    </source>
</reference>